<evidence type="ECO:0000256" key="10">
    <source>
        <dbReference type="ARBA" id="ARBA00023239"/>
    </source>
</evidence>
<keyword evidence="4" id="KW-0227">DNA damage</keyword>
<protein>
    <recommendedName>
        <fullName evidence="2">DNA-(apurinic or apyrimidinic site) lyase</fullName>
        <ecNumber evidence="2">4.2.99.18</ecNumber>
    </recommendedName>
</protein>
<evidence type="ECO:0000256" key="6">
    <source>
        <dbReference type="ARBA" id="ARBA00022801"/>
    </source>
</evidence>
<dbReference type="SMART" id="SM00898">
    <property type="entry name" value="Fapy_DNA_glyco"/>
    <property type="match status" value="1"/>
</dbReference>
<sequence>MPEGDTVWRTARRLHLALAGRELTRTDLRWPSLATVDLTGRTTLEVVARGKHLLHRIEGGLTLHSHLRMEGSWRVHPAPGPRRVPSTTRAVVASTEFVAVGTSLGMLDLADTRAEDDLVGHLGPDLLGPDWDRDRAMAGYAAAGSRPLGEALLDQRIAAGIGTMYAAESLFLRRVSPWTTVAELTTDQLWRVVDTARQALLVNCARAVQRTTPDTMRELKWVHGRADRPCLNCGTPIRVDPIGAAPADRVMFHCPVCQPRTS</sequence>
<dbReference type="SUPFAM" id="SSF46946">
    <property type="entry name" value="S13-like H2TH domain"/>
    <property type="match status" value="1"/>
</dbReference>
<dbReference type="GO" id="GO:0006284">
    <property type="term" value="P:base-excision repair"/>
    <property type="evidence" value="ECO:0007669"/>
    <property type="project" value="InterPro"/>
</dbReference>
<dbReference type="InterPro" id="IPR010979">
    <property type="entry name" value="Ribosomal_uS13-like_H2TH"/>
</dbReference>
<evidence type="ECO:0000259" key="14">
    <source>
        <dbReference type="PROSITE" id="PS51066"/>
    </source>
</evidence>
<dbReference type="Proteomes" id="UP000006666">
    <property type="component" value="Chromosome"/>
</dbReference>
<keyword evidence="10" id="KW-0456">Lyase</keyword>
<dbReference type="CDD" id="cd08971">
    <property type="entry name" value="AcNei2_N"/>
    <property type="match status" value="1"/>
</dbReference>
<evidence type="ECO:0000256" key="9">
    <source>
        <dbReference type="ARBA" id="ARBA00023204"/>
    </source>
</evidence>
<proteinExistence type="inferred from homology"/>
<gene>
    <name evidence="16" type="ordered locus">Ksed_17740</name>
</gene>
<dbReference type="GO" id="GO:0003684">
    <property type="term" value="F:damaged DNA binding"/>
    <property type="evidence" value="ECO:0007669"/>
    <property type="project" value="InterPro"/>
</dbReference>
<dbReference type="InterPro" id="IPR044090">
    <property type="entry name" value="Nei2_N"/>
</dbReference>
<evidence type="ECO:0000256" key="1">
    <source>
        <dbReference type="ARBA" id="ARBA00009409"/>
    </source>
</evidence>
<dbReference type="KEGG" id="kse:Ksed_17740"/>
<dbReference type="Gene3D" id="3.20.190.10">
    <property type="entry name" value="MutM-like, N-terminal"/>
    <property type="match status" value="1"/>
</dbReference>
<keyword evidence="3" id="KW-0479">Metal-binding</keyword>
<dbReference type="STRING" id="478801.Ksed_17740"/>
<keyword evidence="17" id="KW-1185">Reference proteome</keyword>
<evidence type="ECO:0000256" key="8">
    <source>
        <dbReference type="ARBA" id="ARBA00023125"/>
    </source>
</evidence>
<evidence type="ECO:0000256" key="12">
    <source>
        <dbReference type="ARBA" id="ARBA00023295"/>
    </source>
</evidence>
<evidence type="ECO:0000256" key="7">
    <source>
        <dbReference type="ARBA" id="ARBA00022833"/>
    </source>
</evidence>
<dbReference type="RefSeq" id="WP_015779727.1">
    <property type="nucleotide sequence ID" value="NC_013169.1"/>
</dbReference>
<keyword evidence="11" id="KW-0511">Multifunctional enzyme</keyword>
<evidence type="ECO:0000256" key="3">
    <source>
        <dbReference type="ARBA" id="ARBA00022723"/>
    </source>
</evidence>
<dbReference type="PANTHER" id="PTHR42697:SF1">
    <property type="entry name" value="ENDONUCLEASE 8"/>
    <property type="match status" value="1"/>
</dbReference>
<dbReference type="EMBL" id="CP001686">
    <property type="protein sequence ID" value="ACV06786.1"/>
    <property type="molecule type" value="Genomic_DNA"/>
</dbReference>
<dbReference type="InterPro" id="IPR000214">
    <property type="entry name" value="Znf_DNA_glyclase/AP_lyase"/>
</dbReference>
<dbReference type="InterPro" id="IPR035937">
    <property type="entry name" value="FPG_N"/>
</dbReference>
<dbReference type="SUPFAM" id="SSF57716">
    <property type="entry name" value="Glucocorticoid receptor-like (DNA-binding domain)"/>
    <property type="match status" value="1"/>
</dbReference>
<keyword evidence="9" id="KW-0234">DNA repair</keyword>
<evidence type="ECO:0000256" key="4">
    <source>
        <dbReference type="ARBA" id="ARBA00022763"/>
    </source>
</evidence>
<accession>C7NJ99</accession>
<dbReference type="InterPro" id="IPR015886">
    <property type="entry name" value="H2TH_FPG"/>
</dbReference>
<evidence type="ECO:0000313" key="17">
    <source>
        <dbReference type="Proteomes" id="UP000006666"/>
    </source>
</evidence>
<evidence type="ECO:0000313" key="16">
    <source>
        <dbReference type="EMBL" id="ACV06786.1"/>
    </source>
</evidence>
<comment type="similarity">
    <text evidence="1">Belongs to the FPG family.</text>
</comment>
<feature type="domain" description="Formamidopyrimidine-DNA glycosylase catalytic" evidence="15">
    <location>
        <begin position="2"/>
        <end position="116"/>
    </location>
</feature>
<evidence type="ECO:0000259" key="15">
    <source>
        <dbReference type="PROSITE" id="PS51068"/>
    </source>
</evidence>
<dbReference type="AlphaFoldDB" id="C7NJ99"/>
<dbReference type="eggNOG" id="COG0266">
    <property type="taxonomic scope" value="Bacteria"/>
</dbReference>
<keyword evidence="7" id="KW-0862">Zinc</keyword>
<dbReference type="GO" id="GO:0008270">
    <property type="term" value="F:zinc ion binding"/>
    <property type="evidence" value="ECO:0007669"/>
    <property type="project" value="UniProtKB-KW"/>
</dbReference>
<evidence type="ECO:0000256" key="2">
    <source>
        <dbReference type="ARBA" id="ARBA00012720"/>
    </source>
</evidence>
<dbReference type="PROSITE" id="PS51066">
    <property type="entry name" value="ZF_FPG_2"/>
    <property type="match status" value="1"/>
</dbReference>
<keyword evidence="6" id="KW-0378">Hydrolase</keyword>
<evidence type="ECO:0000256" key="5">
    <source>
        <dbReference type="ARBA" id="ARBA00022771"/>
    </source>
</evidence>
<dbReference type="GO" id="GO:0000703">
    <property type="term" value="F:oxidized pyrimidine nucleobase lesion DNA N-glycosylase activity"/>
    <property type="evidence" value="ECO:0007669"/>
    <property type="project" value="TreeGrafter"/>
</dbReference>
<evidence type="ECO:0000256" key="13">
    <source>
        <dbReference type="PROSITE-ProRule" id="PRU00391"/>
    </source>
</evidence>
<dbReference type="PROSITE" id="PS51068">
    <property type="entry name" value="FPG_CAT"/>
    <property type="match status" value="1"/>
</dbReference>
<dbReference type="GO" id="GO:0140078">
    <property type="term" value="F:class I DNA-(apurinic or apyrimidinic site) endonuclease activity"/>
    <property type="evidence" value="ECO:0007669"/>
    <property type="project" value="UniProtKB-EC"/>
</dbReference>
<dbReference type="HOGENOM" id="CLU_038423_2_0_11"/>
<dbReference type="SUPFAM" id="SSF81624">
    <property type="entry name" value="N-terminal domain of MutM-like DNA repair proteins"/>
    <property type="match status" value="1"/>
</dbReference>
<organism evidence="16 17">
    <name type="scientific">Kytococcus sedentarius (strain ATCC 14392 / DSM 20547 / JCM 11482 / CCUG 33030 / NBRC 15357 / NCTC 11040 / CCM 314 / 541)</name>
    <name type="common">Micrococcus sedentarius</name>
    <dbReference type="NCBI Taxonomy" id="478801"/>
    <lineage>
        <taxon>Bacteria</taxon>
        <taxon>Bacillati</taxon>
        <taxon>Actinomycetota</taxon>
        <taxon>Actinomycetes</taxon>
        <taxon>Micrococcales</taxon>
        <taxon>Kytococcaceae</taxon>
        <taxon>Kytococcus</taxon>
    </lineage>
</organism>
<keyword evidence="8" id="KW-0238">DNA-binding</keyword>
<keyword evidence="12" id="KW-0326">Glycosidase</keyword>
<dbReference type="Gene3D" id="1.10.8.50">
    <property type="match status" value="1"/>
</dbReference>
<reference evidence="16 17" key="1">
    <citation type="journal article" date="2009" name="Stand. Genomic Sci.">
        <title>Complete genome sequence of Kytococcus sedentarius type strain (541).</title>
        <authorList>
            <person name="Sims D."/>
            <person name="Brettin T."/>
            <person name="Detter J.C."/>
            <person name="Han C."/>
            <person name="Lapidus A."/>
            <person name="Copeland A."/>
            <person name="Glavina Del Rio T."/>
            <person name="Nolan M."/>
            <person name="Chen F."/>
            <person name="Lucas S."/>
            <person name="Tice H."/>
            <person name="Cheng J.F."/>
            <person name="Bruce D."/>
            <person name="Goodwin L."/>
            <person name="Pitluck S."/>
            <person name="Ovchinnikova G."/>
            <person name="Pati A."/>
            <person name="Ivanova N."/>
            <person name="Mavrommatis K."/>
            <person name="Chen A."/>
            <person name="Palaniappan K."/>
            <person name="D'haeseleer P."/>
            <person name="Chain P."/>
            <person name="Bristow J."/>
            <person name="Eisen J.A."/>
            <person name="Markowitz V."/>
            <person name="Hugenholtz P."/>
            <person name="Schneider S."/>
            <person name="Goker M."/>
            <person name="Pukall R."/>
            <person name="Kyrpides N.C."/>
            <person name="Klenk H.P."/>
        </authorList>
    </citation>
    <scope>NUCLEOTIDE SEQUENCE [LARGE SCALE GENOMIC DNA]</scope>
    <source>
        <strain evidence="17">ATCC 14392 / DSM 20547 / JCM 11482 / CCUG 33030 / NBRC 15357 / NCTC 11040 / CCM 314 / 541</strain>
    </source>
</reference>
<dbReference type="SMART" id="SM01232">
    <property type="entry name" value="H2TH"/>
    <property type="match status" value="1"/>
</dbReference>
<feature type="domain" description="FPG-type" evidence="14">
    <location>
        <begin position="221"/>
        <end position="259"/>
    </location>
</feature>
<dbReference type="EC" id="4.2.99.18" evidence="2"/>
<dbReference type="InterPro" id="IPR012319">
    <property type="entry name" value="FPG_cat"/>
</dbReference>
<evidence type="ECO:0000256" key="11">
    <source>
        <dbReference type="ARBA" id="ARBA00023268"/>
    </source>
</evidence>
<dbReference type="PANTHER" id="PTHR42697">
    <property type="entry name" value="ENDONUCLEASE 8"/>
    <property type="match status" value="1"/>
</dbReference>
<name>C7NJ99_KYTSD</name>
<keyword evidence="5 13" id="KW-0863">Zinc-finger</keyword>
<dbReference type="Pfam" id="PF06831">
    <property type="entry name" value="H2TH"/>
    <property type="match status" value="1"/>
</dbReference>
<dbReference type="Pfam" id="PF01149">
    <property type="entry name" value="Fapy_DNA_glyco"/>
    <property type="match status" value="1"/>
</dbReference>